<proteinExistence type="predicted"/>
<accession>A0ABQ7D0K9</accession>
<reference evidence="2 3" key="1">
    <citation type="journal article" date="2020" name="BMC Genomics">
        <title>Intraspecific diversification of the crop wild relative Brassica cretica Lam. using demographic model selection.</title>
        <authorList>
            <person name="Kioukis A."/>
            <person name="Michalopoulou V.A."/>
            <person name="Briers L."/>
            <person name="Pirintsos S."/>
            <person name="Studholme D.J."/>
            <person name="Pavlidis P."/>
            <person name="Sarris P.F."/>
        </authorList>
    </citation>
    <scope>NUCLEOTIDE SEQUENCE [LARGE SCALE GENOMIC DNA]</scope>
    <source>
        <strain evidence="3">cv. PFS-1207/04</strain>
    </source>
</reference>
<feature type="region of interest" description="Disordered" evidence="1">
    <location>
        <begin position="44"/>
        <end position="78"/>
    </location>
</feature>
<keyword evidence="3" id="KW-1185">Reference proteome</keyword>
<evidence type="ECO:0000313" key="3">
    <source>
        <dbReference type="Proteomes" id="UP000266723"/>
    </source>
</evidence>
<evidence type="ECO:0000256" key="1">
    <source>
        <dbReference type="SAM" id="MobiDB-lite"/>
    </source>
</evidence>
<feature type="compositionally biased region" description="Basic and acidic residues" evidence="1">
    <location>
        <begin position="44"/>
        <end position="67"/>
    </location>
</feature>
<gene>
    <name evidence="2" type="ORF">DY000_02017214</name>
</gene>
<dbReference type="Proteomes" id="UP000266723">
    <property type="component" value="Unassembled WGS sequence"/>
</dbReference>
<name>A0ABQ7D0K9_BRACR</name>
<dbReference type="EMBL" id="QGKV02000759">
    <property type="protein sequence ID" value="KAF3564510.1"/>
    <property type="molecule type" value="Genomic_DNA"/>
</dbReference>
<evidence type="ECO:0000313" key="2">
    <source>
        <dbReference type="EMBL" id="KAF3564510.1"/>
    </source>
</evidence>
<sequence>MKVVEGLTWTGSGATWSGRSDGSLRVAVNASDLTWSLRHVAPSDRKCERPHVVAARHRSESDSRASETENASDLAESL</sequence>
<organism evidence="2 3">
    <name type="scientific">Brassica cretica</name>
    <name type="common">Mustard</name>
    <dbReference type="NCBI Taxonomy" id="69181"/>
    <lineage>
        <taxon>Eukaryota</taxon>
        <taxon>Viridiplantae</taxon>
        <taxon>Streptophyta</taxon>
        <taxon>Embryophyta</taxon>
        <taxon>Tracheophyta</taxon>
        <taxon>Spermatophyta</taxon>
        <taxon>Magnoliopsida</taxon>
        <taxon>eudicotyledons</taxon>
        <taxon>Gunneridae</taxon>
        <taxon>Pentapetalae</taxon>
        <taxon>rosids</taxon>
        <taxon>malvids</taxon>
        <taxon>Brassicales</taxon>
        <taxon>Brassicaceae</taxon>
        <taxon>Brassiceae</taxon>
        <taxon>Brassica</taxon>
    </lineage>
</organism>
<comment type="caution">
    <text evidence="2">The sequence shown here is derived from an EMBL/GenBank/DDBJ whole genome shotgun (WGS) entry which is preliminary data.</text>
</comment>
<protein>
    <submittedName>
        <fullName evidence="2">Uncharacterized protein</fullName>
    </submittedName>
</protein>